<comment type="catalytic activity">
    <reaction evidence="1">
        <text>a 4-O-methyl-thymidine in DNA + L-cysteinyl-[protein] = a thymidine in DNA + S-methyl-L-cysteinyl-[protein]</text>
        <dbReference type="Rhea" id="RHEA:53428"/>
        <dbReference type="Rhea" id="RHEA-COMP:10131"/>
        <dbReference type="Rhea" id="RHEA-COMP:10132"/>
        <dbReference type="Rhea" id="RHEA-COMP:13555"/>
        <dbReference type="Rhea" id="RHEA-COMP:13556"/>
        <dbReference type="ChEBI" id="CHEBI:29950"/>
        <dbReference type="ChEBI" id="CHEBI:82612"/>
        <dbReference type="ChEBI" id="CHEBI:137386"/>
        <dbReference type="ChEBI" id="CHEBI:137387"/>
        <dbReference type="EC" id="2.1.1.63"/>
    </reaction>
</comment>
<dbReference type="Gene3D" id="1.10.10.10">
    <property type="entry name" value="Winged helix-like DNA-binding domain superfamily/Winged helix DNA-binding domain"/>
    <property type="match status" value="1"/>
</dbReference>
<dbReference type="RefSeq" id="WP_344849484.1">
    <property type="nucleotide sequence ID" value="NZ_BAABBY010000001.1"/>
</dbReference>
<protein>
    <submittedName>
        <fullName evidence="9">Methylated-DNA--[protein]-cysteine S-methyltransferase</fullName>
    </submittedName>
</protein>
<evidence type="ECO:0000259" key="7">
    <source>
        <dbReference type="Pfam" id="PF01035"/>
    </source>
</evidence>
<reference evidence="10" key="1">
    <citation type="journal article" date="2019" name="Int. J. Syst. Evol. Microbiol.">
        <title>The Global Catalogue of Microorganisms (GCM) 10K type strain sequencing project: providing services to taxonomists for standard genome sequencing and annotation.</title>
        <authorList>
            <consortium name="The Broad Institute Genomics Platform"/>
            <consortium name="The Broad Institute Genome Sequencing Center for Infectious Disease"/>
            <person name="Wu L."/>
            <person name="Ma J."/>
        </authorList>
    </citation>
    <scope>NUCLEOTIDE SEQUENCE [LARGE SCALE GENOMIC DNA]</scope>
    <source>
        <strain evidence="10">JCM 17626</strain>
    </source>
</reference>
<keyword evidence="2" id="KW-0489">Methyltransferase</keyword>
<dbReference type="InterPro" id="IPR036631">
    <property type="entry name" value="MGMT_N_sf"/>
</dbReference>
<feature type="domain" description="Methylguanine DNA methyltransferase ribonuclease-like" evidence="8">
    <location>
        <begin position="3"/>
        <end position="64"/>
    </location>
</feature>
<evidence type="ECO:0000256" key="6">
    <source>
        <dbReference type="ARBA" id="ARBA00049348"/>
    </source>
</evidence>
<dbReference type="PANTHER" id="PTHR10815">
    <property type="entry name" value="METHYLATED-DNA--PROTEIN-CYSTEINE METHYLTRANSFERASE"/>
    <property type="match status" value="1"/>
</dbReference>
<dbReference type="Gene3D" id="3.30.160.70">
    <property type="entry name" value="Methylated DNA-protein cysteine methyltransferase domain"/>
    <property type="match status" value="1"/>
</dbReference>
<dbReference type="PANTHER" id="PTHR10815:SF13">
    <property type="entry name" value="METHYLATED-DNA--PROTEIN-CYSTEINE METHYLTRANSFERASE"/>
    <property type="match status" value="1"/>
</dbReference>
<keyword evidence="3" id="KW-0808">Transferase</keyword>
<dbReference type="InterPro" id="IPR008332">
    <property type="entry name" value="MethylG_MeTrfase_N"/>
</dbReference>
<dbReference type="PROSITE" id="PS00374">
    <property type="entry name" value="MGMT"/>
    <property type="match status" value="1"/>
</dbReference>
<evidence type="ECO:0000256" key="5">
    <source>
        <dbReference type="ARBA" id="ARBA00023204"/>
    </source>
</evidence>
<dbReference type="InterPro" id="IPR001497">
    <property type="entry name" value="MethylDNA_cys_MeTrfase_AS"/>
</dbReference>
<dbReference type="InterPro" id="IPR036388">
    <property type="entry name" value="WH-like_DNA-bd_sf"/>
</dbReference>
<dbReference type="InterPro" id="IPR036217">
    <property type="entry name" value="MethylDNA_cys_MeTrfase_DNAb"/>
</dbReference>
<dbReference type="SUPFAM" id="SSF53155">
    <property type="entry name" value="Methylated DNA-protein cysteine methyltransferase domain"/>
    <property type="match status" value="1"/>
</dbReference>
<evidence type="ECO:0000256" key="1">
    <source>
        <dbReference type="ARBA" id="ARBA00001286"/>
    </source>
</evidence>
<dbReference type="EMBL" id="BAABBY010000001">
    <property type="protein sequence ID" value="GAA4198346.1"/>
    <property type="molecule type" value="Genomic_DNA"/>
</dbReference>
<evidence type="ECO:0000313" key="10">
    <source>
        <dbReference type="Proteomes" id="UP001501772"/>
    </source>
</evidence>
<name>A0ABP8B5L5_9SPHI</name>
<accession>A0ABP8B5L5</accession>
<dbReference type="Pfam" id="PF02870">
    <property type="entry name" value="Methyltransf_1N"/>
    <property type="match status" value="1"/>
</dbReference>
<sequence>MNYASVIETPIGNITILADEEFVYAVTFEEKDVSGFTENELTIKVARQLKDYFNGTLRDFDFPMQQQGTDFQQEVWQNLLAISYGETTSYAKFSAHKPLAIRAIASANGKNNIAIVVPCHRVIGSNGKLVGYAGGLWRKQWLLQHEREVTQQGQTELKF</sequence>
<evidence type="ECO:0000259" key="8">
    <source>
        <dbReference type="Pfam" id="PF02870"/>
    </source>
</evidence>
<feature type="domain" description="Methylated-DNA-[protein]-cysteine S-methyltransferase DNA binding" evidence="7">
    <location>
        <begin position="70"/>
        <end position="147"/>
    </location>
</feature>
<dbReference type="InterPro" id="IPR014048">
    <property type="entry name" value="MethylDNA_cys_MeTrfase_DNA-bd"/>
</dbReference>
<keyword evidence="10" id="KW-1185">Reference proteome</keyword>
<dbReference type="CDD" id="cd06445">
    <property type="entry name" value="ATase"/>
    <property type="match status" value="1"/>
</dbReference>
<dbReference type="Pfam" id="PF01035">
    <property type="entry name" value="DNA_binding_1"/>
    <property type="match status" value="1"/>
</dbReference>
<proteinExistence type="predicted"/>
<gene>
    <name evidence="9" type="ORF">GCM10022289_06920</name>
</gene>
<comment type="caution">
    <text evidence="9">The sequence shown here is derived from an EMBL/GenBank/DDBJ whole genome shotgun (WGS) entry which is preliminary data.</text>
</comment>
<evidence type="ECO:0000256" key="4">
    <source>
        <dbReference type="ARBA" id="ARBA00022763"/>
    </source>
</evidence>
<comment type="catalytic activity">
    <reaction evidence="6">
        <text>a 6-O-methyl-2'-deoxyguanosine in DNA + L-cysteinyl-[protein] = S-methyl-L-cysteinyl-[protein] + a 2'-deoxyguanosine in DNA</text>
        <dbReference type="Rhea" id="RHEA:24000"/>
        <dbReference type="Rhea" id="RHEA-COMP:10131"/>
        <dbReference type="Rhea" id="RHEA-COMP:10132"/>
        <dbReference type="Rhea" id="RHEA-COMP:11367"/>
        <dbReference type="Rhea" id="RHEA-COMP:11368"/>
        <dbReference type="ChEBI" id="CHEBI:29950"/>
        <dbReference type="ChEBI" id="CHEBI:82612"/>
        <dbReference type="ChEBI" id="CHEBI:85445"/>
        <dbReference type="ChEBI" id="CHEBI:85448"/>
        <dbReference type="EC" id="2.1.1.63"/>
    </reaction>
</comment>
<evidence type="ECO:0000313" key="9">
    <source>
        <dbReference type="EMBL" id="GAA4198346.1"/>
    </source>
</evidence>
<evidence type="ECO:0000256" key="3">
    <source>
        <dbReference type="ARBA" id="ARBA00022679"/>
    </source>
</evidence>
<dbReference type="NCBIfam" id="TIGR00589">
    <property type="entry name" value="ogt"/>
    <property type="match status" value="1"/>
</dbReference>
<evidence type="ECO:0000256" key="2">
    <source>
        <dbReference type="ARBA" id="ARBA00022603"/>
    </source>
</evidence>
<organism evidence="9 10">
    <name type="scientific">Pedobacter jeongneungensis</name>
    <dbReference type="NCBI Taxonomy" id="947309"/>
    <lineage>
        <taxon>Bacteria</taxon>
        <taxon>Pseudomonadati</taxon>
        <taxon>Bacteroidota</taxon>
        <taxon>Sphingobacteriia</taxon>
        <taxon>Sphingobacteriales</taxon>
        <taxon>Sphingobacteriaceae</taxon>
        <taxon>Pedobacter</taxon>
    </lineage>
</organism>
<dbReference type="SUPFAM" id="SSF46767">
    <property type="entry name" value="Methylated DNA-protein cysteine methyltransferase, C-terminal domain"/>
    <property type="match status" value="1"/>
</dbReference>
<keyword evidence="5" id="KW-0234">DNA repair</keyword>
<keyword evidence="4" id="KW-0227">DNA damage</keyword>
<dbReference type="Proteomes" id="UP001501772">
    <property type="component" value="Unassembled WGS sequence"/>
</dbReference>